<evidence type="ECO:0000259" key="2">
    <source>
        <dbReference type="PROSITE" id="PS51903"/>
    </source>
</evidence>
<dbReference type="Proteomes" id="UP001596496">
    <property type="component" value="Unassembled WGS sequence"/>
</dbReference>
<dbReference type="InterPro" id="IPR036628">
    <property type="entry name" value="Clp_N_dom_sf"/>
</dbReference>
<reference evidence="4" key="1">
    <citation type="journal article" date="2019" name="Int. J. Syst. Evol. Microbiol.">
        <title>The Global Catalogue of Microorganisms (GCM) 10K type strain sequencing project: providing services to taxonomists for standard genome sequencing and annotation.</title>
        <authorList>
            <consortium name="The Broad Institute Genomics Platform"/>
            <consortium name="The Broad Institute Genome Sequencing Center for Infectious Disease"/>
            <person name="Wu L."/>
            <person name="Ma J."/>
        </authorList>
    </citation>
    <scope>NUCLEOTIDE SEQUENCE [LARGE SCALE GENOMIC DNA]</scope>
    <source>
        <strain evidence="4">CECT 7649</strain>
    </source>
</reference>
<accession>A0ABW2P2D0</accession>
<dbReference type="Gene3D" id="1.10.1780.10">
    <property type="entry name" value="Clp, N-terminal domain"/>
    <property type="match status" value="1"/>
</dbReference>
<keyword evidence="3" id="KW-0645">Protease</keyword>
<evidence type="ECO:0000313" key="4">
    <source>
        <dbReference type="Proteomes" id="UP001596496"/>
    </source>
</evidence>
<proteinExistence type="predicted"/>
<dbReference type="SUPFAM" id="SSF81923">
    <property type="entry name" value="Double Clp-N motif"/>
    <property type="match status" value="1"/>
</dbReference>
<name>A0ABW2P2D0_9ACTN</name>
<keyword evidence="4" id="KW-1185">Reference proteome</keyword>
<dbReference type="GO" id="GO:0006508">
    <property type="term" value="P:proteolysis"/>
    <property type="evidence" value="ECO:0007669"/>
    <property type="project" value="UniProtKB-KW"/>
</dbReference>
<dbReference type="RefSeq" id="WP_380824208.1">
    <property type="nucleotide sequence ID" value="NZ_JBHTCG010000002.1"/>
</dbReference>
<dbReference type="GO" id="GO:0008233">
    <property type="term" value="F:peptidase activity"/>
    <property type="evidence" value="ECO:0007669"/>
    <property type="project" value="UniProtKB-KW"/>
</dbReference>
<dbReference type="Pfam" id="PF02861">
    <property type="entry name" value="Clp_N"/>
    <property type="match status" value="1"/>
</dbReference>
<evidence type="ECO:0000313" key="3">
    <source>
        <dbReference type="EMBL" id="MFC7381286.1"/>
    </source>
</evidence>
<dbReference type="PROSITE" id="PS51903">
    <property type="entry name" value="CLP_R"/>
    <property type="match status" value="1"/>
</dbReference>
<keyword evidence="3" id="KW-0378">Hydrolase</keyword>
<gene>
    <name evidence="3" type="ORF">ACFQSB_03640</name>
</gene>
<dbReference type="InterPro" id="IPR004176">
    <property type="entry name" value="Clp_R_N"/>
</dbReference>
<sequence length="160" mass="17100">MSSTFDHYLATIMEEGAREARQAGSATIEAEHLLLAVAAEGEATTRQVLVSASLDHQAIREALDREFEHSLSAAGVSLGAFDLPRPSRAAKLPSQLGASARLVLERMVGTFRKKDLRPAHLLLGILQAEVGTVPRALTLAGVDRHALAAQARRTITGQDD</sequence>
<evidence type="ECO:0000256" key="1">
    <source>
        <dbReference type="PROSITE-ProRule" id="PRU01251"/>
    </source>
</evidence>
<dbReference type="EMBL" id="JBHTCG010000002">
    <property type="protein sequence ID" value="MFC7381286.1"/>
    <property type="molecule type" value="Genomic_DNA"/>
</dbReference>
<keyword evidence="1" id="KW-0677">Repeat</keyword>
<feature type="domain" description="Clp R" evidence="2">
    <location>
        <begin position="1"/>
        <end position="158"/>
    </location>
</feature>
<organism evidence="3 4">
    <name type="scientific">Sphaerisporangium rhizosphaerae</name>
    <dbReference type="NCBI Taxonomy" id="2269375"/>
    <lineage>
        <taxon>Bacteria</taxon>
        <taxon>Bacillati</taxon>
        <taxon>Actinomycetota</taxon>
        <taxon>Actinomycetes</taxon>
        <taxon>Streptosporangiales</taxon>
        <taxon>Streptosporangiaceae</taxon>
        <taxon>Sphaerisporangium</taxon>
    </lineage>
</organism>
<comment type="caution">
    <text evidence="3">The sequence shown here is derived from an EMBL/GenBank/DDBJ whole genome shotgun (WGS) entry which is preliminary data.</text>
</comment>
<protein>
    <submittedName>
        <fullName evidence="3">Clp protease N-terminal domain-containing protein</fullName>
    </submittedName>
</protein>